<dbReference type="Proteomes" id="UP000192359">
    <property type="component" value="Unassembled WGS sequence"/>
</dbReference>
<keyword evidence="1" id="KW-1133">Transmembrane helix</keyword>
<organism evidence="2 3">
    <name type="scientific">Rothia nasimurium</name>
    <dbReference type="NCBI Taxonomy" id="85336"/>
    <lineage>
        <taxon>Bacteria</taxon>
        <taxon>Bacillati</taxon>
        <taxon>Actinomycetota</taxon>
        <taxon>Actinomycetes</taxon>
        <taxon>Micrococcales</taxon>
        <taxon>Micrococcaceae</taxon>
        <taxon>Rothia</taxon>
    </lineage>
</organism>
<dbReference type="EMBL" id="LXWF01000043">
    <property type="protein sequence ID" value="ORC15382.1"/>
    <property type="molecule type" value="Genomic_DNA"/>
</dbReference>
<comment type="caution">
    <text evidence="2">The sequence shown here is derived from an EMBL/GenBank/DDBJ whole genome shotgun (WGS) entry which is preliminary data.</text>
</comment>
<reference evidence="2 3" key="1">
    <citation type="submission" date="2016-05" db="EMBL/GenBank/DDBJ databases">
        <title>Draft genome sequence of a porcine commensal Rothia nasimurium.</title>
        <authorList>
            <person name="Gaiser R.A."/>
            <person name="Van Baarlen P."/>
            <person name="Wells J.M."/>
        </authorList>
    </citation>
    <scope>NUCLEOTIDE SEQUENCE [LARGE SCALE GENOMIC DNA]</scope>
    <source>
        <strain evidence="2 3">PT-32</strain>
    </source>
</reference>
<keyword evidence="1" id="KW-0472">Membrane</keyword>
<feature type="transmembrane region" description="Helical" evidence="1">
    <location>
        <begin position="47"/>
        <end position="70"/>
    </location>
</feature>
<gene>
    <name evidence="2" type="ORF">A7979_06445</name>
</gene>
<name>A0A1Y1RLQ9_9MICC</name>
<proteinExistence type="predicted"/>
<dbReference type="OrthoDB" id="4954603at2"/>
<sequence>METMQTNGSQNTAQQQNIKTVLIGAGIGMVILVALLIWAIFQAANEASALGWILAGIITAWLGLAVYLLTSVNRTLTAQRKAYETHAAARAEYEADVHTEKLAHSFQICLVQSKVIAEQLEVGDANSRDMIDRALDTINFTAKNGMELAKEGA</sequence>
<evidence type="ECO:0000313" key="3">
    <source>
        <dbReference type="Proteomes" id="UP000192359"/>
    </source>
</evidence>
<evidence type="ECO:0000256" key="1">
    <source>
        <dbReference type="SAM" id="Phobius"/>
    </source>
</evidence>
<protein>
    <submittedName>
        <fullName evidence="2">Uncharacterized protein</fullName>
    </submittedName>
</protein>
<feature type="transmembrane region" description="Helical" evidence="1">
    <location>
        <begin position="21"/>
        <end position="41"/>
    </location>
</feature>
<keyword evidence="3" id="KW-1185">Reference proteome</keyword>
<accession>A0A1Y1RLQ9</accession>
<keyword evidence="1" id="KW-0812">Transmembrane</keyword>
<dbReference type="AlphaFoldDB" id="A0A1Y1RLQ9"/>
<evidence type="ECO:0000313" key="2">
    <source>
        <dbReference type="EMBL" id="ORC15382.1"/>
    </source>
</evidence>